<dbReference type="GO" id="GO:0000977">
    <property type="term" value="F:RNA polymerase II transcription regulatory region sequence-specific DNA binding"/>
    <property type="evidence" value="ECO:0007669"/>
    <property type="project" value="TreeGrafter"/>
</dbReference>
<reference evidence="8" key="1">
    <citation type="submission" date="2023-06" db="EMBL/GenBank/DDBJ databases">
        <title>Multi-omics analyses reveal the molecular pathogenesis toolkit of Lasiodiplodia hormozganensis, a cross-kingdom pathogen.</title>
        <authorList>
            <person name="Felix C."/>
            <person name="Meneses R."/>
            <person name="Goncalves M.F.M."/>
            <person name="Tilleman L."/>
            <person name="Duarte A.S."/>
            <person name="Jorrin-Novo J.V."/>
            <person name="Van De Peer Y."/>
            <person name="Deforce D."/>
            <person name="Van Nieuwerburgh F."/>
            <person name="Esteves A.C."/>
            <person name="Alves A."/>
        </authorList>
    </citation>
    <scope>NUCLEOTIDE SEQUENCE</scope>
    <source>
        <strain evidence="8">CBS 339.90</strain>
    </source>
</reference>
<evidence type="ECO:0000256" key="4">
    <source>
        <dbReference type="ARBA" id="ARBA00023163"/>
    </source>
</evidence>
<dbReference type="PANTHER" id="PTHR13044:SF14">
    <property type="entry name" value="CRYPTOCEPHAL, ISOFORM A"/>
    <property type="match status" value="1"/>
</dbReference>
<dbReference type="SMART" id="SM00338">
    <property type="entry name" value="BRLZ"/>
    <property type="match status" value="1"/>
</dbReference>
<dbReference type="SUPFAM" id="SSF57959">
    <property type="entry name" value="Leucine zipper domain"/>
    <property type="match status" value="1"/>
</dbReference>
<feature type="compositionally biased region" description="Low complexity" evidence="6">
    <location>
        <begin position="132"/>
        <end position="149"/>
    </location>
</feature>
<evidence type="ECO:0000313" key="9">
    <source>
        <dbReference type="Proteomes" id="UP001175001"/>
    </source>
</evidence>
<dbReference type="Proteomes" id="UP001175001">
    <property type="component" value="Unassembled WGS sequence"/>
</dbReference>
<keyword evidence="3" id="KW-0238">DNA-binding</keyword>
<sequence length="249" mass="26777">MPTPQPNTSGFSDLGNHNCFASDLTGTSLDFVFAHGNSSSDLLASFTEPYHPLPPSSFPDAFSNGGLDAASLDIFDGLQNDPLLFALDGANAASNYSSDESPDNLFSQPTMYNESFLAATLNPLPDSFHPFPASNASSSRPSPYSTIESAFSNDAPARVSTSPAGSSDSAGGKRKRASSGDEPVDGALADKRRRNNLAAAKYRQKKVDRISELEDEVKEVSKERDDLKLQLARRDAELEVLRKLLLDKK</sequence>
<comment type="caution">
    <text evidence="8">The sequence shown here is derived from an EMBL/GenBank/DDBJ whole genome shotgun (WGS) entry which is preliminary data.</text>
</comment>
<evidence type="ECO:0000256" key="3">
    <source>
        <dbReference type="ARBA" id="ARBA00023125"/>
    </source>
</evidence>
<proteinExistence type="predicted"/>
<name>A0AA39YG44_9PEZI</name>
<accession>A0AA39YG44</accession>
<evidence type="ECO:0000256" key="6">
    <source>
        <dbReference type="SAM" id="MobiDB-lite"/>
    </source>
</evidence>
<organism evidence="8 9">
    <name type="scientific">Lasiodiplodia hormozganensis</name>
    <dbReference type="NCBI Taxonomy" id="869390"/>
    <lineage>
        <taxon>Eukaryota</taxon>
        <taxon>Fungi</taxon>
        <taxon>Dikarya</taxon>
        <taxon>Ascomycota</taxon>
        <taxon>Pezizomycotina</taxon>
        <taxon>Dothideomycetes</taxon>
        <taxon>Dothideomycetes incertae sedis</taxon>
        <taxon>Botryosphaeriales</taxon>
        <taxon>Botryosphaeriaceae</taxon>
        <taxon>Lasiodiplodia</taxon>
    </lineage>
</organism>
<dbReference type="GO" id="GO:0005634">
    <property type="term" value="C:nucleus"/>
    <property type="evidence" value="ECO:0007669"/>
    <property type="project" value="UniProtKB-SubCell"/>
</dbReference>
<dbReference type="Gene3D" id="1.20.5.170">
    <property type="match status" value="1"/>
</dbReference>
<dbReference type="PROSITE" id="PS00036">
    <property type="entry name" value="BZIP_BASIC"/>
    <property type="match status" value="1"/>
</dbReference>
<evidence type="ECO:0000256" key="1">
    <source>
        <dbReference type="ARBA" id="ARBA00004123"/>
    </source>
</evidence>
<dbReference type="GO" id="GO:0001228">
    <property type="term" value="F:DNA-binding transcription activator activity, RNA polymerase II-specific"/>
    <property type="evidence" value="ECO:0007669"/>
    <property type="project" value="TreeGrafter"/>
</dbReference>
<dbReference type="InterPro" id="IPR004827">
    <property type="entry name" value="bZIP"/>
</dbReference>
<feature type="region of interest" description="Disordered" evidence="6">
    <location>
        <begin position="132"/>
        <end position="205"/>
    </location>
</feature>
<feature type="compositionally biased region" description="Polar residues" evidence="6">
    <location>
        <begin position="159"/>
        <end position="169"/>
    </location>
</feature>
<dbReference type="Pfam" id="PF07716">
    <property type="entry name" value="bZIP_2"/>
    <property type="match status" value="1"/>
</dbReference>
<evidence type="ECO:0000256" key="5">
    <source>
        <dbReference type="ARBA" id="ARBA00023242"/>
    </source>
</evidence>
<gene>
    <name evidence="8" type="primary">jun-1</name>
    <name evidence="8" type="ORF">DIS24_g6891</name>
</gene>
<keyword evidence="4" id="KW-0804">Transcription</keyword>
<keyword evidence="5" id="KW-0539">Nucleus</keyword>
<keyword evidence="2" id="KW-0805">Transcription regulation</keyword>
<evidence type="ECO:0000313" key="8">
    <source>
        <dbReference type="EMBL" id="KAK0650430.1"/>
    </source>
</evidence>
<evidence type="ECO:0000256" key="2">
    <source>
        <dbReference type="ARBA" id="ARBA00023015"/>
    </source>
</evidence>
<dbReference type="InterPro" id="IPR046347">
    <property type="entry name" value="bZIP_sf"/>
</dbReference>
<feature type="domain" description="BZIP" evidence="7">
    <location>
        <begin position="191"/>
        <end position="248"/>
    </location>
</feature>
<dbReference type="PANTHER" id="PTHR13044">
    <property type="entry name" value="ACTIVATING TRANSCRIPTION FACTOR ATF 4/5"/>
    <property type="match status" value="1"/>
</dbReference>
<dbReference type="CDD" id="cd14686">
    <property type="entry name" value="bZIP"/>
    <property type="match status" value="1"/>
</dbReference>
<keyword evidence="9" id="KW-1185">Reference proteome</keyword>
<dbReference type="EMBL" id="JAUJDW010000036">
    <property type="protein sequence ID" value="KAK0650430.1"/>
    <property type="molecule type" value="Genomic_DNA"/>
</dbReference>
<comment type="subcellular location">
    <subcellularLocation>
        <location evidence="1">Nucleus</location>
    </subcellularLocation>
</comment>
<dbReference type="AlphaFoldDB" id="A0AA39YG44"/>
<protein>
    <submittedName>
        <fullName evidence="8">Transcription factor jun-1</fullName>
    </submittedName>
</protein>
<dbReference type="PROSITE" id="PS50217">
    <property type="entry name" value="BZIP"/>
    <property type="match status" value="1"/>
</dbReference>
<evidence type="ECO:0000259" key="7">
    <source>
        <dbReference type="PROSITE" id="PS50217"/>
    </source>
</evidence>